<dbReference type="PANTHER" id="PTHR43045:SF2">
    <property type="entry name" value="INNER MEMBRANE METABOLITE TRANSPORT PROTEIN YHJE"/>
    <property type="match status" value="1"/>
</dbReference>
<feature type="transmembrane region" description="Helical" evidence="7">
    <location>
        <begin position="336"/>
        <end position="357"/>
    </location>
</feature>
<reference evidence="10" key="1">
    <citation type="submission" date="2016-11" db="EMBL/GenBank/DDBJ databases">
        <title>Comparative genomic and phenotypic analysis of Granulibacter bethesdensis clinical isolates from patients with chronic granulomatous disease.</title>
        <authorList>
            <person name="Zarember K.A."/>
            <person name="Porcella S.F."/>
            <person name="Chu J."/>
            <person name="Ding L."/>
            <person name="Dahlstrom E."/>
            <person name="Barbian K."/>
            <person name="Martens C."/>
            <person name="Sykora L."/>
            <person name="Kramer S."/>
            <person name="Pettinato A.M."/>
            <person name="Hong H."/>
            <person name="Wald G."/>
            <person name="Berg L.J."/>
            <person name="Rogge L.S."/>
            <person name="Greenberg D.E."/>
            <person name="Falcone E.L."/>
            <person name="Neves J.F."/>
            <person name="Simoes M.J."/>
            <person name="Casal M."/>
            <person name="Rodriguez-Lopez F.C."/>
            <person name="Zelazny A."/>
            <person name="Gallin J.I."/>
            <person name="Holland S.M."/>
        </authorList>
    </citation>
    <scope>NUCLEOTIDE SEQUENCE [LARGE SCALE GENOMIC DNA]</scope>
    <source>
        <strain evidence="10">NIH9.1</strain>
    </source>
</reference>
<sequence length="457" mass="48341">MRFSGDRSLLQRYAAFMTQSAYPATASGNISAEPAMEAVPLRRIVVASFIGTAVEFYDFYIYATATALVLGPLMFPAASPAAQLLNAFATFAIAFVARPIGAALFGHFGDRIGRKSTLVASLLIMGISTALVGLLPGHDRIGALAPALLCLLRFGQGLGLGGEWGGAALLAMENAPEGKRAWYGMFPQLGAPIGFIAANGLFLILALTLSDEAFRSWGWRVPFLLSLLLVILGLYVRLKLTETPAFRRVLERKEPVAVPFRAVLVGHGRATVLGMLSMVCCYALFYLCTVFILGYGTTVLHYSRPVFLGLQCAAIAFMVVGAPLAALLADRYGRRPVLMAVMGLAGVLGCLLGPALGSGSVEAVFLFLCAGLMTTGMLLGPMGALLPELFPVKLRYTGASLSFSLGGIAGASLAPYIAQRLSDLGGLHWVGYYLTVAALISMIAVALMPETKDAPER</sequence>
<protein>
    <submittedName>
        <fullName evidence="9">Transporter, MFS superfamily</fullName>
    </submittedName>
</protein>
<feature type="transmembrane region" description="Helical" evidence="7">
    <location>
        <begin position="181"/>
        <end position="207"/>
    </location>
</feature>
<dbReference type="FunFam" id="1.20.1250.20:FF:000001">
    <property type="entry name" value="Dicarboxylate MFS transporter"/>
    <property type="match status" value="1"/>
</dbReference>
<gene>
    <name evidence="9" type="ORF">GbCGDNIH9_2292</name>
</gene>
<evidence type="ECO:0000256" key="7">
    <source>
        <dbReference type="SAM" id="Phobius"/>
    </source>
</evidence>
<dbReference type="Gene3D" id="1.20.1250.20">
    <property type="entry name" value="MFS general substrate transporter like domains"/>
    <property type="match status" value="1"/>
</dbReference>
<evidence type="ECO:0000256" key="5">
    <source>
        <dbReference type="ARBA" id="ARBA00022989"/>
    </source>
</evidence>
<proteinExistence type="predicted"/>
<feature type="transmembrane region" description="Helical" evidence="7">
    <location>
        <begin position="307"/>
        <end position="329"/>
    </location>
</feature>
<evidence type="ECO:0000256" key="4">
    <source>
        <dbReference type="ARBA" id="ARBA00022692"/>
    </source>
</evidence>
<dbReference type="SUPFAM" id="SSF103473">
    <property type="entry name" value="MFS general substrate transporter"/>
    <property type="match status" value="1"/>
</dbReference>
<dbReference type="InterPro" id="IPR011701">
    <property type="entry name" value="MFS"/>
</dbReference>
<keyword evidence="3" id="KW-1003">Cell membrane</keyword>
<evidence type="ECO:0000256" key="6">
    <source>
        <dbReference type="ARBA" id="ARBA00023136"/>
    </source>
</evidence>
<evidence type="ECO:0000256" key="3">
    <source>
        <dbReference type="ARBA" id="ARBA00022475"/>
    </source>
</evidence>
<dbReference type="GO" id="GO:0005886">
    <property type="term" value="C:plasma membrane"/>
    <property type="evidence" value="ECO:0007669"/>
    <property type="project" value="UniProtKB-SubCell"/>
</dbReference>
<dbReference type="Proteomes" id="UP000182373">
    <property type="component" value="Chromosome"/>
</dbReference>
<evidence type="ECO:0000313" key="10">
    <source>
        <dbReference type="Proteomes" id="UP000182373"/>
    </source>
</evidence>
<feature type="transmembrane region" description="Helical" evidence="7">
    <location>
        <begin position="270"/>
        <end position="295"/>
    </location>
</feature>
<evidence type="ECO:0000256" key="1">
    <source>
        <dbReference type="ARBA" id="ARBA00004651"/>
    </source>
</evidence>
<keyword evidence="5 7" id="KW-1133">Transmembrane helix</keyword>
<comment type="subcellular location">
    <subcellularLocation>
        <location evidence="1">Cell membrane</location>
        <topology evidence="1">Multi-pass membrane protein</topology>
    </subcellularLocation>
</comment>
<dbReference type="Pfam" id="PF00083">
    <property type="entry name" value="Sugar_tr"/>
    <property type="match status" value="1"/>
</dbReference>
<feature type="transmembrane region" description="Helical" evidence="7">
    <location>
        <begin position="398"/>
        <end position="418"/>
    </location>
</feature>
<dbReference type="PROSITE" id="PS00216">
    <property type="entry name" value="SUGAR_TRANSPORT_1"/>
    <property type="match status" value="1"/>
</dbReference>
<dbReference type="PANTHER" id="PTHR43045">
    <property type="entry name" value="SHIKIMATE TRANSPORTER"/>
    <property type="match status" value="1"/>
</dbReference>
<accession>A0AAC9KC19</accession>
<evidence type="ECO:0000259" key="8">
    <source>
        <dbReference type="PROSITE" id="PS50850"/>
    </source>
</evidence>
<dbReference type="InterPro" id="IPR005829">
    <property type="entry name" value="Sugar_transporter_CS"/>
</dbReference>
<dbReference type="EMBL" id="CP018191">
    <property type="protein sequence ID" value="APH55619.1"/>
    <property type="molecule type" value="Genomic_DNA"/>
</dbReference>
<dbReference type="PROSITE" id="PS50850">
    <property type="entry name" value="MFS"/>
    <property type="match status" value="1"/>
</dbReference>
<organism evidence="9 10">
    <name type="scientific">Granulibacter bethesdensis</name>
    <dbReference type="NCBI Taxonomy" id="364410"/>
    <lineage>
        <taxon>Bacteria</taxon>
        <taxon>Pseudomonadati</taxon>
        <taxon>Pseudomonadota</taxon>
        <taxon>Alphaproteobacteria</taxon>
        <taxon>Acetobacterales</taxon>
        <taxon>Acetobacteraceae</taxon>
        <taxon>Granulibacter</taxon>
    </lineage>
</organism>
<feature type="transmembrane region" description="Helical" evidence="7">
    <location>
        <begin position="84"/>
        <end position="105"/>
    </location>
</feature>
<evidence type="ECO:0000313" key="9">
    <source>
        <dbReference type="EMBL" id="APH55619.1"/>
    </source>
</evidence>
<keyword evidence="6 7" id="KW-0472">Membrane</keyword>
<feature type="transmembrane region" description="Helical" evidence="7">
    <location>
        <begin position="363"/>
        <end position="386"/>
    </location>
</feature>
<feature type="transmembrane region" description="Helical" evidence="7">
    <location>
        <begin position="430"/>
        <end position="448"/>
    </location>
</feature>
<evidence type="ECO:0000256" key="2">
    <source>
        <dbReference type="ARBA" id="ARBA00022448"/>
    </source>
</evidence>
<feature type="transmembrane region" description="Helical" evidence="7">
    <location>
        <begin position="117"/>
        <end position="135"/>
    </location>
</feature>
<feature type="transmembrane region" description="Helical" evidence="7">
    <location>
        <begin position="219"/>
        <end position="238"/>
    </location>
</feature>
<dbReference type="Pfam" id="PF07690">
    <property type="entry name" value="MFS_1"/>
    <property type="match status" value="1"/>
</dbReference>
<dbReference type="GO" id="GO:0022857">
    <property type="term" value="F:transmembrane transporter activity"/>
    <property type="evidence" value="ECO:0007669"/>
    <property type="project" value="InterPro"/>
</dbReference>
<dbReference type="InterPro" id="IPR036259">
    <property type="entry name" value="MFS_trans_sf"/>
</dbReference>
<dbReference type="AlphaFoldDB" id="A0AAC9KC19"/>
<feature type="domain" description="Major facilitator superfamily (MFS) profile" evidence="8">
    <location>
        <begin position="44"/>
        <end position="452"/>
    </location>
</feature>
<dbReference type="InterPro" id="IPR005828">
    <property type="entry name" value="MFS_sugar_transport-like"/>
</dbReference>
<keyword evidence="4 7" id="KW-0812">Transmembrane</keyword>
<dbReference type="InterPro" id="IPR020846">
    <property type="entry name" value="MFS_dom"/>
</dbReference>
<keyword evidence="2" id="KW-0813">Transport</keyword>
<name>A0AAC9KC19_9PROT</name>